<name>C5BSA6_TERTT</name>
<dbReference type="Gene3D" id="2.30.110.40">
    <property type="entry name" value="Phage tail tube protein"/>
    <property type="match status" value="1"/>
</dbReference>
<keyword evidence="2" id="KW-1185">Reference proteome</keyword>
<protein>
    <submittedName>
        <fullName evidence="1">Uncharacterized protein</fullName>
    </submittedName>
</protein>
<gene>
    <name evidence="1" type="ordered locus">TERTU_3724</name>
</gene>
<dbReference type="eggNOG" id="ENOG502ZBMH">
    <property type="taxonomic scope" value="Bacteria"/>
</dbReference>
<dbReference type="EMBL" id="CP001614">
    <property type="protein sequence ID" value="ACR14278.1"/>
    <property type="molecule type" value="Genomic_DNA"/>
</dbReference>
<dbReference type="KEGG" id="ttu:TERTU_3724"/>
<evidence type="ECO:0000313" key="1">
    <source>
        <dbReference type="EMBL" id="ACR14278.1"/>
    </source>
</evidence>
<reference evidence="1 2" key="1">
    <citation type="journal article" date="2009" name="PLoS ONE">
        <title>The complete genome of Teredinibacter turnerae T7901: an intracellular endosymbiont of marine wood-boring bivalves (shipworms).</title>
        <authorList>
            <person name="Yang J.C."/>
            <person name="Madupu R."/>
            <person name="Durkin A.S."/>
            <person name="Ekborg N.A."/>
            <person name="Pedamallu C.S."/>
            <person name="Hostetler J.B."/>
            <person name="Radune D."/>
            <person name="Toms B.S."/>
            <person name="Henrissat B."/>
            <person name="Coutinho P.M."/>
            <person name="Schwarz S."/>
            <person name="Field L."/>
            <person name="Trindade-Silva A.E."/>
            <person name="Soares C.A.G."/>
            <person name="Elshahawi S."/>
            <person name="Hanora A."/>
            <person name="Schmidt E.W."/>
            <person name="Haygood M.G."/>
            <person name="Posfai J."/>
            <person name="Benner J."/>
            <person name="Madinger C."/>
            <person name="Nove J."/>
            <person name="Anton B."/>
            <person name="Chaudhary K."/>
            <person name="Foster J."/>
            <person name="Holman A."/>
            <person name="Kumar S."/>
            <person name="Lessard P.A."/>
            <person name="Luyten Y.A."/>
            <person name="Slatko B."/>
            <person name="Wood N."/>
            <person name="Wu B."/>
            <person name="Teplitski M."/>
            <person name="Mougous J.D."/>
            <person name="Ward N."/>
            <person name="Eisen J.A."/>
            <person name="Badger J.H."/>
            <person name="Distel D.L."/>
        </authorList>
    </citation>
    <scope>NUCLEOTIDE SEQUENCE [LARGE SCALE GENOMIC DNA]</scope>
    <source>
        <strain evidence="2">ATCC 39867 / T7901</strain>
    </source>
</reference>
<dbReference type="GeneID" id="58411030"/>
<organism evidence="1 2">
    <name type="scientific">Teredinibacter turnerae (strain ATCC 39867 / T7901)</name>
    <dbReference type="NCBI Taxonomy" id="377629"/>
    <lineage>
        <taxon>Bacteria</taxon>
        <taxon>Pseudomonadati</taxon>
        <taxon>Pseudomonadota</taxon>
        <taxon>Gammaproteobacteria</taxon>
        <taxon>Cellvibrionales</taxon>
        <taxon>Cellvibrionaceae</taxon>
        <taxon>Teredinibacter</taxon>
    </lineage>
</organism>
<dbReference type="InterPro" id="IPR038628">
    <property type="entry name" value="XkdM-like_sf"/>
</dbReference>
<dbReference type="OrthoDB" id="573092at2"/>
<dbReference type="AlphaFoldDB" id="C5BSA6"/>
<sequence>MANVNVYTGADGSITLSTPEGAEGEAAQGIIDGNDLISVGRVTNVKVQVHSEVRAFHEIGQRYATELRPGNITIQGTIGRAYLNGAMLRLLLGEAADGRPGSSWAQPAFNITLMVENPANPGTRNTITLHGVKIDTWNYDMPEDEFVAEAVAFQALYMTTADEAA</sequence>
<dbReference type="Proteomes" id="UP000009080">
    <property type="component" value="Chromosome"/>
</dbReference>
<accession>C5BSA6</accession>
<dbReference type="STRING" id="377629.TERTU_3724"/>
<proteinExistence type="predicted"/>
<evidence type="ECO:0000313" key="2">
    <source>
        <dbReference type="Proteomes" id="UP000009080"/>
    </source>
</evidence>
<dbReference type="RefSeq" id="WP_015820394.1">
    <property type="nucleotide sequence ID" value="NC_012997.1"/>
</dbReference>
<dbReference type="HOGENOM" id="CLU_1576690_0_0_6"/>